<proteinExistence type="predicted"/>
<dbReference type="NCBIfam" id="TIGR04155">
    <property type="entry name" value="cyano_PEP"/>
    <property type="match status" value="1"/>
</dbReference>
<evidence type="ECO:0000259" key="2">
    <source>
        <dbReference type="Pfam" id="PF04862"/>
    </source>
</evidence>
<dbReference type="Proteomes" id="UP000008206">
    <property type="component" value="Chromosome"/>
</dbReference>
<feature type="domain" description="DUF642" evidence="2">
    <location>
        <begin position="33"/>
        <end position="180"/>
    </location>
</feature>
<evidence type="ECO:0000313" key="3">
    <source>
        <dbReference type="EMBL" id="ADN13694.1"/>
    </source>
</evidence>
<dbReference type="AlphaFoldDB" id="E0U7J8"/>
<evidence type="ECO:0000256" key="1">
    <source>
        <dbReference type="SAM" id="SignalP"/>
    </source>
</evidence>
<organism evidence="3 4">
    <name type="scientific">Gloeothece verrucosa (strain PCC 7822)</name>
    <name type="common">Cyanothece sp. (strain PCC 7822)</name>
    <dbReference type="NCBI Taxonomy" id="497965"/>
    <lineage>
        <taxon>Bacteria</taxon>
        <taxon>Bacillati</taxon>
        <taxon>Cyanobacteriota</taxon>
        <taxon>Cyanophyceae</taxon>
        <taxon>Oscillatoriophycideae</taxon>
        <taxon>Chroococcales</taxon>
        <taxon>Aphanothecaceae</taxon>
        <taxon>Gloeothece</taxon>
        <taxon>Gloeothece verrucosa</taxon>
    </lineage>
</organism>
<dbReference type="EMBL" id="CP002198">
    <property type="protein sequence ID" value="ADN13694.1"/>
    <property type="molecule type" value="Genomic_DNA"/>
</dbReference>
<dbReference type="STRING" id="497965.Cyan7822_1706"/>
<keyword evidence="1" id="KW-0732">Signal</keyword>
<dbReference type="RefSeq" id="WP_013321801.1">
    <property type="nucleotide sequence ID" value="NC_014501.1"/>
</dbReference>
<evidence type="ECO:0000313" key="4">
    <source>
        <dbReference type="Proteomes" id="UP000008206"/>
    </source>
</evidence>
<dbReference type="eggNOG" id="ENOG5030J6Y">
    <property type="taxonomic scope" value="Bacteria"/>
</dbReference>
<dbReference type="Gene3D" id="2.60.120.260">
    <property type="entry name" value="Galactose-binding domain-like"/>
    <property type="match status" value="1"/>
</dbReference>
<accession>E0U7J8</accession>
<gene>
    <name evidence="3" type="ordered locus">Cyan7822_1706</name>
</gene>
<dbReference type="HOGENOM" id="CLU_097132_0_0_3"/>
<dbReference type="OrthoDB" id="572651at2"/>
<reference evidence="4" key="1">
    <citation type="journal article" date="2011" name="MBio">
        <title>Novel metabolic attributes of the genus Cyanothece, comprising a group of unicellular nitrogen-fixing Cyanobacteria.</title>
        <authorList>
            <person name="Bandyopadhyay A."/>
            <person name="Elvitigala T."/>
            <person name="Welsh E."/>
            <person name="Stockel J."/>
            <person name="Liberton M."/>
            <person name="Min H."/>
            <person name="Sherman L.A."/>
            <person name="Pakrasi H.B."/>
        </authorList>
    </citation>
    <scope>NUCLEOTIDE SEQUENCE [LARGE SCALE GENOMIC DNA]</scope>
    <source>
        <strain evidence="4">PCC 7822</strain>
    </source>
</reference>
<sequence length="244" mass="25741">MKLNWKSGLSKVVMASSSITVISLIAVPAQAANLLQNGSFENTNGTFVNNGLGAMSLPTGSTTIPGWTTINQELGWLNNNNIYGPVITPFGDYFLDLTGYHDSFPYGGVTQTISTTVGSTYKLSLNLGVNNPFYPGPISVRATAGSTSQTFTFNSSETGNQWGQFNLDFTASSTSTPISIVGISSASGVYLGGFYLGLDNVSVEEQNVAIPEPLTILGTVTALSFGTFFRGKLSKKQNKGSNKA</sequence>
<feature type="signal peptide" evidence="1">
    <location>
        <begin position="1"/>
        <end position="31"/>
    </location>
</feature>
<name>E0U7J8_GLOV7</name>
<keyword evidence="4" id="KW-1185">Reference proteome</keyword>
<dbReference type="KEGG" id="cyj:Cyan7822_1706"/>
<dbReference type="InterPro" id="IPR006946">
    <property type="entry name" value="DGR2-like_dom"/>
</dbReference>
<dbReference type="InterPro" id="IPR026374">
    <property type="entry name" value="Cyano_PEP"/>
</dbReference>
<feature type="chain" id="PRO_5003141206" description="DUF642 domain-containing protein" evidence="1">
    <location>
        <begin position="32"/>
        <end position="244"/>
    </location>
</feature>
<protein>
    <recommendedName>
        <fullName evidence="2">DUF642 domain-containing protein</fullName>
    </recommendedName>
</protein>
<dbReference type="Pfam" id="PF04862">
    <property type="entry name" value="DUF642"/>
    <property type="match status" value="1"/>
</dbReference>